<dbReference type="Pfam" id="PF14493">
    <property type="entry name" value="HTH_40"/>
    <property type="match status" value="1"/>
</dbReference>
<accession>A0ABY1R160</accession>
<dbReference type="EMBL" id="FXUO01000002">
    <property type="protein sequence ID" value="SMP89628.1"/>
    <property type="molecule type" value="Genomic_DNA"/>
</dbReference>
<protein>
    <submittedName>
        <fullName evidence="3">Helix-turn-helix domain-containing protein</fullName>
    </submittedName>
</protein>
<name>A0ABY1R160_9FLAO</name>
<evidence type="ECO:0000313" key="3">
    <source>
        <dbReference type="EMBL" id="SMP89628.1"/>
    </source>
</evidence>
<sequence length="708" mass="82195">MNDSLFEIVEHTNRSIFLTGKAGTGKTTFLNDFVKKTKKKHIVVAPTGIAAINAGGVTIHSMFGLPLRTFLPTTERIDQNLANNIADLMPHFKYRKDKLKLLREIEIIIIDEASMLRADVLDMMDFALRHVRRNQQKFGGVQMLFIGDLYQLPPVVRDEYILSMYYSSPFFFNAKALEGSNFITLELTKVYRQTDEHFLEILNAIRDGIIEDIDFEALNKRYQPDFDPKDEAYVYLCSHNKMADDINQKKLKELGGKLHSYAADVVGEFKETQYPNDEVLELKVGAQIMFIRNDTSSDKKYYNGKLAQISYLDEDEISVVLDGSEEEITLKAETWEQKKYSLDDEKNIKEEVLGSFKQFPIRLAWAVTIHKSQGLTFDRLIIDAGKSFASGQVYVALSRCRTLEGIVLKSKITPEVIFSDKRVSKFQDETHANAKIEEIINAEKYDYSIQKVIRRIDCVWFQSALENWMVISRSSKFIDKEKADYLYHCLKADIENYITIFQKFERILVQKTQKFLQGEEEWIEIEIKAKGAVNFFFTNVNEKVFSPLKDFYSETKGVKGLKAFNEDFRVWLDDIEDYLKDLKEVYLLETPLFDKEKDIEVSMAIKKVPTHVLTYQLFQNGKTVAEIAKERGLVNSTIFGHLSKYAEQNLLDRNDLLRIYPKSKIEAFEKLFNSNPQDNVNNWKSILPSDFDYGEIRLIWNYFLNLKK</sequence>
<evidence type="ECO:0000313" key="4">
    <source>
        <dbReference type="Proteomes" id="UP001158050"/>
    </source>
</evidence>
<keyword evidence="4" id="KW-1185">Reference proteome</keyword>
<dbReference type="InterPro" id="IPR029491">
    <property type="entry name" value="Helicase_HTH"/>
</dbReference>
<feature type="domain" description="Helicase Helix-turn-helix" evidence="2">
    <location>
        <begin position="610"/>
        <end position="699"/>
    </location>
</feature>
<dbReference type="PANTHER" id="PTHR47642">
    <property type="entry name" value="ATP-DEPENDENT DNA HELICASE"/>
    <property type="match status" value="1"/>
</dbReference>
<dbReference type="InterPro" id="IPR010285">
    <property type="entry name" value="DNA_helicase_pif1-like_DEAD"/>
</dbReference>
<gene>
    <name evidence="3" type="ORF">SAMN05421679_10248</name>
</gene>
<dbReference type="Pfam" id="PF05970">
    <property type="entry name" value="PIF1"/>
    <property type="match status" value="1"/>
</dbReference>
<dbReference type="Gene3D" id="3.40.50.300">
    <property type="entry name" value="P-loop containing nucleotide triphosphate hydrolases"/>
    <property type="match status" value="2"/>
</dbReference>
<organism evidence="3 4">
    <name type="scientific">Epilithonimonas pallida</name>
    <dbReference type="NCBI Taxonomy" id="373671"/>
    <lineage>
        <taxon>Bacteria</taxon>
        <taxon>Pseudomonadati</taxon>
        <taxon>Bacteroidota</taxon>
        <taxon>Flavobacteriia</taxon>
        <taxon>Flavobacteriales</taxon>
        <taxon>Weeksellaceae</taxon>
        <taxon>Chryseobacterium group</taxon>
        <taxon>Epilithonimonas</taxon>
    </lineage>
</organism>
<reference evidence="3 4" key="1">
    <citation type="submission" date="2017-05" db="EMBL/GenBank/DDBJ databases">
        <authorList>
            <person name="Varghese N."/>
            <person name="Submissions S."/>
        </authorList>
    </citation>
    <scope>NUCLEOTIDE SEQUENCE [LARGE SCALE GENOMIC DNA]</scope>
    <source>
        <strain evidence="3 4">DSM 18015</strain>
    </source>
</reference>
<dbReference type="InterPro" id="IPR027417">
    <property type="entry name" value="P-loop_NTPase"/>
</dbReference>
<comment type="caution">
    <text evidence="3">The sequence shown here is derived from an EMBL/GenBank/DDBJ whole genome shotgun (WGS) entry which is preliminary data.</text>
</comment>
<dbReference type="InterPro" id="IPR051055">
    <property type="entry name" value="PIF1_helicase"/>
</dbReference>
<proteinExistence type="predicted"/>
<dbReference type="RefSeq" id="WP_283415574.1">
    <property type="nucleotide sequence ID" value="NZ_FXUO01000002.1"/>
</dbReference>
<dbReference type="Proteomes" id="UP001158050">
    <property type="component" value="Unassembled WGS sequence"/>
</dbReference>
<evidence type="ECO:0000259" key="1">
    <source>
        <dbReference type="Pfam" id="PF05970"/>
    </source>
</evidence>
<dbReference type="SUPFAM" id="SSF52540">
    <property type="entry name" value="P-loop containing nucleoside triphosphate hydrolases"/>
    <property type="match status" value="2"/>
</dbReference>
<dbReference type="CDD" id="cd18809">
    <property type="entry name" value="SF1_C_RecD"/>
    <property type="match status" value="1"/>
</dbReference>
<evidence type="ECO:0000259" key="2">
    <source>
        <dbReference type="Pfam" id="PF14493"/>
    </source>
</evidence>
<dbReference type="PANTHER" id="PTHR47642:SF7">
    <property type="entry name" value="ATP-DEPENDENT DNA HELICASE PIF1"/>
    <property type="match status" value="1"/>
</dbReference>
<feature type="domain" description="DNA helicase Pif1-like DEAD-box helicase" evidence="1">
    <location>
        <begin position="8"/>
        <end position="212"/>
    </location>
</feature>